<protein>
    <submittedName>
        <fullName evidence="2">Uncharacterized protein</fullName>
    </submittedName>
</protein>
<feature type="signal peptide" evidence="1">
    <location>
        <begin position="1"/>
        <end position="19"/>
    </location>
</feature>
<dbReference type="OrthoDB" id="9808963at2"/>
<accession>A0A5D4GRC1</accession>
<gene>
    <name evidence="2" type="ORF">FY036_20535</name>
</gene>
<keyword evidence="1" id="KW-0732">Signal</keyword>
<organism evidence="2 3">
    <name type="scientific">Neoaquamicrobium microcysteis</name>
    <dbReference type="NCBI Taxonomy" id="2682781"/>
    <lineage>
        <taxon>Bacteria</taxon>
        <taxon>Pseudomonadati</taxon>
        <taxon>Pseudomonadota</taxon>
        <taxon>Alphaproteobacteria</taxon>
        <taxon>Hyphomicrobiales</taxon>
        <taxon>Phyllobacteriaceae</taxon>
        <taxon>Neoaquamicrobium</taxon>
    </lineage>
</organism>
<reference evidence="2 3" key="1">
    <citation type="submission" date="2019-08" db="EMBL/GenBank/DDBJ databases">
        <authorList>
            <person name="Seo Y.L."/>
        </authorList>
    </citation>
    <scope>NUCLEOTIDE SEQUENCE [LARGE SCALE GENOMIC DNA]</scope>
    <source>
        <strain evidence="2 3">MaA-C15</strain>
    </source>
</reference>
<evidence type="ECO:0000313" key="2">
    <source>
        <dbReference type="EMBL" id="TYR30269.1"/>
    </source>
</evidence>
<feature type="chain" id="PRO_5023066311" evidence="1">
    <location>
        <begin position="20"/>
        <end position="149"/>
    </location>
</feature>
<evidence type="ECO:0000256" key="1">
    <source>
        <dbReference type="SAM" id="SignalP"/>
    </source>
</evidence>
<keyword evidence="3" id="KW-1185">Reference proteome</keyword>
<sequence>MRIVAGLAMLLVSAGSATATGGISCAVDDDEVVMALEGGVSRGMGSALFSFTGRIELRSSDVAEDLRVTEFSREHVAQYWLDGDTLKLRLYREREGDPHGYVEAIVETTMDDDGNDQGEYIVAVYDMKDAVDGEVEPVQFMGPVACSVE</sequence>
<dbReference type="PROSITE" id="PS51257">
    <property type="entry name" value="PROKAR_LIPOPROTEIN"/>
    <property type="match status" value="1"/>
</dbReference>
<evidence type="ECO:0000313" key="3">
    <source>
        <dbReference type="Proteomes" id="UP000323258"/>
    </source>
</evidence>
<reference evidence="2 3" key="2">
    <citation type="submission" date="2019-09" db="EMBL/GenBank/DDBJ databases">
        <title>Mesorhizobium sp. MaA-C15 isolated from Microcystis aeruginosa.</title>
        <authorList>
            <person name="Jeong S.E."/>
            <person name="Jin H.M."/>
            <person name="Jeon C.O."/>
        </authorList>
    </citation>
    <scope>NUCLEOTIDE SEQUENCE [LARGE SCALE GENOMIC DNA]</scope>
    <source>
        <strain evidence="2 3">MaA-C15</strain>
    </source>
</reference>
<name>A0A5D4GRC1_9HYPH</name>
<dbReference type="AlphaFoldDB" id="A0A5D4GRC1"/>
<dbReference type="EMBL" id="VSZS01000067">
    <property type="protein sequence ID" value="TYR30269.1"/>
    <property type="molecule type" value="Genomic_DNA"/>
</dbReference>
<dbReference type="RefSeq" id="WP_148916624.1">
    <property type="nucleotide sequence ID" value="NZ_VSZS01000067.1"/>
</dbReference>
<dbReference type="Proteomes" id="UP000323258">
    <property type="component" value="Unassembled WGS sequence"/>
</dbReference>
<proteinExistence type="predicted"/>
<comment type="caution">
    <text evidence="2">The sequence shown here is derived from an EMBL/GenBank/DDBJ whole genome shotgun (WGS) entry which is preliminary data.</text>
</comment>